<evidence type="ECO:0000313" key="2">
    <source>
        <dbReference type="Proteomes" id="UP000032568"/>
    </source>
</evidence>
<accession>A0AAE9YWD0</accession>
<dbReference type="RefSeq" id="WP_160298273.1">
    <property type="nucleotide sequence ID" value="NZ_CP059735.1"/>
</dbReference>
<dbReference type="KEGG" id="tact:SG35_009135"/>
<evidence type="ECO:0000313" key="1">
    <source>
        <dbReference type="EMBL" id="WDE00773.1"/>
    </source>
</evidence>
<dbReference type="EMBL" id="CP059735">
    <property type="protein sequence ID" value="WDE00773.1"/>
    <property type="molecule type" value="Genomic_DNA"/>
</dbReference>
<gene>
    <name evidence="1" type="ORF">SG35_009135</name>
</gene>
<name>A0AAE9YWD0_9GAMM</name>
<dbReference type="Proteomes" id="UP000032568">
    <property type="component" value="Chromosome"/>
</dbReference>
<reference evidence="1 2" key="1">
    <citation type="journal article" date="2015" name="Genome Announc.">
        <title>Draft Genome Sequences of Marine Isolates of Thalassomonas viridans and Thalassomonas actiniarum.</title>
        <authorList>
            <person name="Olonade I."/>
            <person name="van Zyl L.J."/>
            <person name="Trindade M."/>
        </authorList>
    </citation>
    <scope>NUCLEOTIDE SEQUENCE [LARGE SCALE GENOMIC DNA]</scope>
    <source>
        <strain evidence="1 2">A5K-106</strain>
    </source>
</reference>
<reference evidence="1 2" key="2">
    <citation type="journal article" date="2022" name="Mar. Drugs">
        <title>Bioassay-Guided Fractionation Leads to the Detection of Cholic Acid Generated by the Rare Thalassomonas sp.</title>
        <authorList>
            <person name="Pheiffer F."/>
            <person name="Schneider Y.K."/>
            <person name="Hansen E.H."/>
            <person name="Andersen J.H."/>
            <person name="Isaksson J."/>
            <person name="Busche T."/>
            <person name="R C."/>
            <person name="Kalinowski J."/>
            <person name="Zyl L.V."/>
            <person name="Trindade M."/>
        </authorList>
    </citation>
    <scope>NUCLEOTIDE SEQUENCE [LARGE SCALE GENOMIC DNA]</scope>
    <source>
        <strain evidence="1 2">A5K-106</strain>
    </source>
</reference>
<proteinExistence type="predicted"/>
<protein>
    <submittedName>
        <fullName evidence="1">Uncharacterized protein</fullName>
    </submittedName>
</protein>
<sequence>MKIKVLMTLLKTSLQRKTHKLNMTNQTLKEKQLSKSETAGNGEHCLDGYAAMGVLQLV</sequence>
<keyword evidence="2" id="KW-1185">Reference proteome</keyword>
<organism evidence="1 2">
    <name type="scientific">Thalassomonas actiniarum</name>
    <dbReference type="NCBI Taxonomy" id="485447"/>
    <lineage>
        <taxon>Bacteria</taxon>
        <taxon>Pseudomonadati</taxon>
        <taxon>Pseudomonadota</taxon>
        <taxon>Gammaproteobacteria</taxon>
        <taxon>Alteromonadales</taxon>
        <taxon>Colwelliaceae</taxon>
        <taxon>Thalassomonas</taxon>
    </lineage>
</organism>
<dbReference type="AlphaFoldDB" id="A0AAE9YWD0"/>